<reference evidence="19 20" key="1">
    <citation type="submission" date="2020-02" db="EMBL/GenBank/DDBJ databases">
        <authorList>
            <person name="Kim M.K."/>
        </authorList>
    </citation>
    <scope>NUCLEOTIDE SEQUENCE [LARGE SCALE GENOMIC DNA]</scope>
    <source>
        <strain evidence="19 20">BT327</strain>
    </source>
</reference>
<comment type="caution">
    <text evidence="19">The sequence shown here is derived from an EMBL/GenBank/DDBJ whole genome shotgun (WGS) entry which is preliminary data.</text>
</comment>
<dbReference type="Pfam" id="PF02403">
    <property type="entry name" value="Seryl_tRNA_N"/>
    <property type="match status" value="1"/>
</dbReference>
<gene>
    <name evidence="19" type="primary">serS</name>
    <name evidence="19" type="ORF">GXP69_10695</name>
</gene>
<proteinExistence type="inferred from homology"/>
<evidence type="ECO:0000313" key="20">
    <source>
        <dbReference type="Proteomes" id="UP000474777"/>
    </source>
</evidence>
<dbReference type="SUPFAM" id="SSF55681">
    <property type="entry name" value="Class II aaRS and biotin synthetases"/>
    <property type="match status" value="1"/>
</dbReference>
<feature type="binding site" evidence="15">
    <location>
        <position position="288"/>
    </location>
    <ligand>
        <name>L-serine</name>
        <dbReference type="ChEBI" id="CHEBI:33384"/>
    </ligand>
</feature>
<evidence type="ECO:0000256" key="11">
    <source>
        <dbReference type="ARBA" id="ARBA00039158"/>
    </source>
</evidence>
<dbReference type="InterPro" id="IPR042103">
    <property type="entry name" value="SerRS_1_N_sf"/>
</dbReference>
<dbReference type="CDD" id="cd00770">
    <property type="entry name" value="SerRS_core"/>
    <property type="match status" value="1"/>
</dbReference>
<dbReference type="InterPro" id="IPR033729">
    <property type="entry name" value="SerRS_core"/>
</dbReference>
<dbReference type="EC" id="6.1.1.11" evidence="4 14"/>
<accession>A0A6B3LSX8</accession>
<organism evidence="19 20">
    <name type="scientific">Pontibacter burrus</name>
    <dbReference type="NCBI Taxonomy" id="2704466"/>
    <lineage>
        <taxon>Bacteria</taxon>
        <taxon>Pseudomonadati</taxon>
        <taxon>Bacteroidota</taxon>
        <taxon>Cytophagia</taxon>
        <taxon>Cytophagales</taxon>
        <taxon>Hymenobacteraceae</taxon>
        <taxon>Pontibacter</taxon>
    </lineage>
</organism>
<evidence type="ECO:0000313" key="19">
    <source>
        <dbReference type="EMBL" id="NEM98165.1"/>
    </source>
</evidence>
<dbReference type="EMBL" id="JAAGWD010000004">
    <property type="protein sequence ID" value="NEM98165.1"/>
    <property type="molecule type" value="Genomic_DNA"/>
</dbReference>
<comment type="catalytic activity">
    <reaction evidence="12">
        <text>tRNA(Sec) + L-serine + ATP = L-seryl-tRNA(Sec) + AMP + diphosphate + H(+)</text>
        <dbReference type="Rhea" id="RHEA:42580"/>
        <dbReference type="Rhea" id="RHEA-COMP:9742"/>
        <dbReference type="Rhea" id="RHEA-COMP:10128"/>
        <dbReference type="ChEBI" id="CHEBI:15378"/>
        <dbReference type="ChEBI" id="CHEBI:30616"/>
        <dbReference type="ChEBI" id="CHEBI:33019"/>
        <dbReference type="ChEBI" id="CHEBI:33384"/>
        <dbReference type="ChEBI" id="CHEBI:78442"/>
        <dbReference type="ChEBI" id="CHEBI:78533"/>
        <dbReference type="ChEBI" id="CHEBI:456215"/>
        <dbReference type="EC" id="6.1.1.11"/>
    </reaction>
</comment>
<evidence type="ECO:0000256" key="7">
    <source>
        <dbReference type="ARBA" id="ARBA00022741"/>
    </source>
</evidence>
<evidence type="ECO:0000256" key="9">
    <source>
        <dbReference type="ARBA" id="ARBA00022917"/>
    </source>
</evidence>
<evidence type="ECO:0000256" key="17">
    <source>
        <dbReference type="SAM" id="Coils"/>
    </source>
</evidence>
<evidence type="ECO:0000256" key="1">
    <source>
        <dbReference type="ARBA" id="ARBA00004496"/>
    </source>
</evidence>
<dbReference type="GO" id="GO:0006434">
    <property type="term" value="P:seryl-tRNA aminoacylation"/>
    <property type="evidence" value="ECO:0007669"/>
    <property type="project" value="UniProtKB-UniRule"/>
</dbReference>
<evidence type="ECO:0000256" key="6">
    <source>
        <dbReference type="ARBA" id="ARBA00022598"/>
    </source>
</evidence>
<dbReference type="NCBIfam" id="TIGR00414">
    <property type="entry name" value="serS"/>
    <property type="match status" value="1"/>
</dbReference>
<evidence type="ECO:0000259" key="18">
    <source>
        <dbReference type="PROSITE" id="PS50862"/>
    </source>
</evidence>
<evidence type="ECO:0000256" key="13">
    <source>
        <dbReference type="ARBA" id="ARBA00048823"/>
    </source>
</evidence>
<keyword evidence="9" id="KW-0648">Protein biosynthesis</keyword>
<dbReference type="InterPro" id="IPR045864">
    <property type="entry name" value="aa-tRNA-synth_II/BPL/LPL"/>
</dbReference>
<dbReference type="InterPro" id="IPR010978">
    <property type="entry name" value="tRNA-bd_arm"/>
</dbReference>
<evidence type="ECO:0000256" key="5">
    <source>
        <dbReference type="ARBA" id="ARBA00022490"/>
    </source>
</evidence>
<dbReference type="Gene3D" id="1.10.287.40">
    <property type="entry name" value="Serine-tRNA synthetase, tRNA binding domain"/>
    <property type="match status" value="1"/>
</dbReference>
<evidence type="ECO:0000256" key="16">
    <source>
        <dbReference type="PIRSR" id="PIRSR001529-2"/>
    </source>
</evidence>
<feature type="binding site" evidence="15">
    <location>
        <position position="265"/>
    </location>
    <ligand>
        <name>L-serine</name>
        <dbReference type="ChEBI" id="CHEBI:33384"/>
    </ligand>
</feature>
<feature type="binding site" evidence="16">
    <location>
        <begin position="352"/>
        <end position="355"/>
    </location>
    <ligand>
        <name>ATP</name>
        <dbReference type="ChEBI" id="CHEBI:30616"/>
    </ligand>
</feature>
<evidence type="ECO:0000256" key="12">
    <source>
        <dbReference type="ARBA" id="ARBA00047929"/>
    </source>
</evidence>
<protein>
    <recommendedName>
        <fullName evidence="11 14">Serine--tRNA ligase</fullName>
        <ecNumber evidence="4 14">6.1.1.11</ecNumber>
    </recommendedName>
</protein>
<feature type="binding site" evidence="16">
    <location>
        <begin position="265"/>
        <end position="267"/>
    </location>
    <ligand>
        <name>ATP</name>
        <dbReference type="ChEBI" id="CHEBI:30616"/>
    </ligand>
</feature>
<keyword evidence="5" id="KW-0963">Cytoplasm</keyword>
<evidence type="ECO:0000256" key="3">
    <source>
        <dbReference type="ARBA" id="ARBA00010728"/>
    </source>
</evidence>
<keyword evidence="20" id="KW-1185">Reference proteome</keyword>
<dbReference type="GO" id="GO:0005737">
    <property type="term" value="C:cytoplasm"/>
    <property type="evidence" value="ECO:0007669"/>
    <property type="project" value="UniProtKB-SubCell"/>
</dbReference>
<keyword evidence="8 16" id="KW-0067">ATP-binding</keyword>
<sequence>MLQLSVLREQTDLVVAGLNKRNYKNAAQEVAAVLDLDQRRRQVQSEHDELQARSNSISKEIGILMKNGEREKAESYKTQTTELKQQAKTLAEQLTTLEEELQAALYKLPNIPHESVPQGRSAEDNEVVLQHGEIPTLHAGALPHWELIQKYDIIDFDLGNKITGAGFPVYKKQGARLQRALINFFLDEALKAGYVEVQPPILVNEASGYGTGQLPDKDGQMYHATEDNYYLIPTAEVPITNLYRDEIVPVEKLPIKNAGHTPCFRREAGSWGADVRGLNRLHQFDKVEIVQVTLPEKSYETLEEMSSYIQGLLQKLELPYRVLRLCGGDMGFTSALTYDMEVYSTAQGRWLEVSSCSNFETYQANRLKLRYKNESGKTQLLHTLNGSALALPRIVAAILENNQTPEGINMPKVLHPYLGFEKIS</sequence>
<dbReference type="PROSITE" id="PS50862">
    <property type="entry name" value="AA_TRNA_LIGASE_II"/>
    <property type="match status" value="1"/>
</dbReference>
<dbReference type="SUPFAM" id="SSF46589">
    <property type="entry name" value="tRNA-binding arm"/>
    <property type="match status" value="1"/>
</dbReference>
<dbReference type="InterPro" id="IPR002317">
    <property type="entry name" value="Ser-tRNA-ligase_type_1"/>
</dbReference>
<evidence type="ECO:0000256" key="15">
    <source>
        <dbReference type="PIRSR" id="PIRSR001529-1"/>
    </source>
</evidence>
<dbReference type="AlphaFoldDB" id="A0A6B3LSX8"/>
<dbReference type="InterPro" id="IPR015866">
    <property type="entry name" value="Ser-tRNA-synth_1_N"/>
</dbReference>
<dbReference type="InterPro" id="IPR002314">
    <property type="entry name" value="aa-tRNA-synt_IIb"/>
</dbReference>
<evidence type="ECO:0000256" key="8">
    <source>
        <dbReference type="ARBA" id="ARBA00022840"/>
    </source>
</evidence>
<dbReference type="GO" id="GO:0005524">
    <property type="term" value="F:ATP binding"/>
    <property type="evidence" value="ECO:0007669"/>
    <property type="project" value="UniProtKB-KW"/>
</dbReference>
<evidence type="ECO:0000256" key="4">
    <source>
        <dbReference type="ARBA" id="ARBA00012840"/>
    </source>
</evidence>
<feature type="binding site" evidence="15">
    <location>
        <position position="385"/>
    </location>
    <ligand>
        <name>L-serine</name>
        <dbReference type="ChEBI" id="CHEBI:33384"/>
    </ligand>
</feature>
<comment type="pathway">
    <text evidence="2">Aminoacyl-tRNA biosynthesis; selenocysteinyl-tRNA(Sec) biosynthesis; L-seryl-tRNA(Sec) from L-serine and tRNA(Sec): step 1/1.</text>
</comment>
<evidence type="ECO:0000256" key="2">
    <source>
        <dbReference type="ARBA" id="ARBA00005045"/>
    </source>
</evidence>
<dbReference type="InterPro" id="IPR006195">
    <property type="entry name" value="aa-tRNA-synth_II"/>
</dbReference>
<keyword evidence="10" id="KW-0030">Aminoacyl-tRNA synthetase</keyword>
<dbReference type="Gene3D" id="3.30.930.10">
    <property type="entry name" value="Bira Bifunctional Protein, Domain 2"/>
    <property type="match status" value="1"/>
</dbReference>
<evidence type="ECO:0000256" key="10">
    <source>
        <dbReference type="ARBA" id="ARBA00023146"/>
    </source>
</evidence>
<dbReference type="PANTHER" id="PTHR43697:SF1">
    <property type="entry name" value="SERINE--TRNA LIGASE"/>
    <property type="match status" value="1"/>
</dbReference>
<comment type="catalytic activity">
    <reaction evidence="13">
        <text>tRNA(Ser) + L-serine + ATP = L-seryl-tRNA(Ser) + AMP + diphosphate + H(+)</text>
        <dbReference type="Rhea" id="RHEA:12292"/>
        <dbReference type="Rhea" id="RHEA-COMP:9669"/>
        <dbReference type="Rhea" id="RHEA-COMP:9703"/>
        <dbReference type="ChEBI" id="CHEBI:15378"/>
        <dbReference type="ChEBI" id="CHEBI:30616"/>
        <dbReference type="ChEBI" id="CHEBI:33019"/>
        <dbReference type="ChEBI" id="CHEBI:33384"/>
        <dbReference type="ChEBI" id="CHEBI:78442"/>
        <dbReference type="ChEBI" id="CHEBI:78533"/>
        <dbReference type="ChEBI" id="CHEBI:456215"/>
        <dbReference type="EC" id="6.1.1.11"/>
    </reaction>
</comment>
<evidence type="ECO:0000256" key="14">
    <source>
        <dbReference type="NCBIfam" id="TIGR00414"/>
    </source>
</evidence>
<keyword evidence="6 19" id="KW-0436">Ligase</keyword>
<comment type="similarity">
    <text evidence="3">Belongs to the class-II aminoacyl-tRNA synthetase family. Type-1 seryl-tRNA synthetase subfamily.</text>
</comment>
<dbReference type="Proteomes" id="UP000474777">
    <property type="component" value="Unassembled WGS sequence"/>
</dbReference>
<name>A0A6B3LSX8_9BACT</name>
<dbReference type="PANTHER" id="PTHR43697">
    <property type="entry name" value="SERYL-TRNA SYNTHETASE"/>
    <property type="match status" value="1"/>
</dbReference>
<feature type="coiled-coil region" evidence="17">
    <location>
        <begin position="33"/>
        <end position="107"/>
    </location>
</feature>
<dbReference type="GO" id="GO:0004828">
    <property type="term" value="F:serine-tRNA ligase activity"/>
    <property type="evidence" value="ECO:0007669"/>
    <property type="project" value="UniProtKB-UniRule"/>
</dbReference>
<comment type="subcellular location">
    <subcellularLocation>
        <location evidence="1">Cytoplasm</location>
    </subcellularLocation>
</comment>
<feature type="domain" description="Aminoacyl-transfer RNA synthetases class-II family profile" evidence="18">
    <location>
        <begin position="176"/>
        <end position="416"/>
    </location>
</feature>
<feature type="binding site" evidence="15">
    <location>
        <position position="234"/>
    </location>
    <ligand>
        <name>L-serine</name>
        <dbReference type="ChEBI" id="CHEBI:33384"/>
    </ligand>
</feature>
<keyword evidence="7" id="KW-0547">Nucleotide-binding</keyword>
<keyword evidence="17" id="KW-0175">Coiled coil</keyword>
<dbReference type="PRINTS" id="PR00981">
    <property type="entry name" value="TRNASYNTHSER"/>
</dbReference>
<dbReference type="Pfam" id="PF00587">
    <property type="entry name" value="tRNA-synt_2b"/>
    <property type="match status" value="1"/>
</dbReference>
<dbReference type="RefSeq" id="WP_163915054.1">
    <property type="nucleotide sequence ID" value="NZ_JAAGWD010000004.1"/>
</dbReference>
<dbReference type="PIRSF" id="PIRSF001529">
    <property type="entry name" value="Ser-tRNA-synth_IIa"/>
    <property type="match status" value="1"/>
</dbReference>